<dbReference type="EMBL" id="CP115300">
    <property type="protein sequence ID" value="WBO61742.1"/>
    <property type="molecule type" value="Genomic_DNA"/>
</dbReference>
<dbReference type="Gene3D" id="3.30.70.100">
    <property type="match status" value="1"/>
</dbReference>
<dbReference type="SUPFAM" id="SSF54909">
    <property type="entry name" value="Dimeric alpha+beta barrel"/>
    <property type="match status" value="1"/>
</dbReference>
<dbReference type="GO" id="GO:0004497">
    <property type="term" value="F:monooxygenase activity"/>
    <property type="evidence" value="ECO:0007669"/>
    <property type="project" value="UniProtKB-KW"/>
</dbReference>
<keyword evidence="3" id="KW-1185">Reference proteome</keyword>
<organism evidence="2 3">
    <name type="scientific">Streptomyces camelliae</name>
    <dbReference type="NCBI Taxonomy" id="3004093"/>
    <lineage>
        <taxon>Bacteria</taxon>
        <taxon>Bacillati</taxon>
        <taxon>Actinomycetota</taxon>
        <taxon>Actinomycetes</taxon>
        <taxon>Kitasatosporales</taxon>
        <taxon>Streptomycetaceae</taxon>
        <taxon>Streptomyces</taxon>
    </lineage>
</organism>
<accession>A0ABY7NW22</accession>
<dbReference type="Proteomes" id="UP001212326">
    <property type="component" value="Chromosome"/>
</dbReference>
<dbReference type="RefSeq" id="WP_270079698.1">
    <property type="nucleotide sequence ID" value="NZ_CP115300.1"/>
</dbReference>
<sequence>MVNIGFFVRIEAKPGHQAAVEAQLKSALPQVEAEPGTVVWMALRLGPTTYAVVDAFPDEAARQDHLEAGRARLAAHPEHFAVPPVIETTDVIAAKVPTAGIGCPEPAKR</sequence>
<dbReference type="InterPro" id="IPR007138">
    <property type="entry name" value="ABM_dom"/>
</dbReference>
<protein>
    <submittedName>
        <fullName evidence="2">Antibiotic biosynthesis monooxygenase</fullName>
    </submittedName>
</protein>
<keyword evidence="2" id="KW-0560">Oxidoreductase</keyword>
<dbReference type="InterPro" id="IPR011008">
    <property type="entry name" value="Dimeric_a/b-barrel"/>
</dbReference>
<evidence type="ECO:0000313" key="3">
    <source>
        <dbReference type="Proteomes" id="UP001212326"/>
    </source>
</evidence>
<keyword evidence="2" id="KW-0503">Monooxygenase</keyword>
<reference evidence="2 3" key="1">
    <citation type="submission" date="2022-12" db="EMBL/GenBank/DDBJ databases">
        <authorList>
            <person name="Mo P."/>
        </authorList>
    </citation>
    <scope>NUCLEOTIDE SEQUENCE [LARGE SCALE GENOMIC DNA]</scope>
    <source>
        <strain evidence="2 3">HUAS 2-6</strain>
    </source>
</reference>
<dbReference type="Pfam" id="PF03992">
    <property type="entry name" value="ABM"/>
    <property type="match status" value="1"/>
</dbReference>
<proteinExistence type="predicted"/>
<name>A0ABY7NW22_9ACTN</name>
<feature type="domain" description="ABM" evidence="1">
    <location>
        <begin position="8"/>
        <end position="69"/>
    </location>
</feature>
<evidence type="ECO:0000313" key="2">
    <source>
        <dbReference type="EMBL" id="WBO61742.1"/>
    </source>
</evidence>
<gene>
    <name evidence="2" type="ORF">O1G22_02170</name>
</gene>
<evidence type="ECO:0000259" key="1">
    <source>
        <dbReference type="Pfam" id="PF03992"/>
    </source>
</evidence>